<dbReference type="Gene3D" id="1.10.10.60">
    <property type="entry name" value="Homeodomain-like"/>
    <property type="match status" value="1"/>
</dbReference>
<dbReference type="PANTHER" id="PTHR46796">
    <property type="entry name" value="HTH-TYPE TRANSCRIPTIONAL ACTIVATOR RHAS-RELATED"/>
    <property type="match status" value="1"/>
</dbReference>
<sequence length="488" mass="55381">MFNDFYFPLISCLASPSKPPGIWKKICNAKILSASADLGRLVENPSTEQGASCWTLLYADIQLAMGLDSDAEESYRHARKISRASKDEIRVLSSRTTGWEAFYRRRFSTAMACFELVANDPGVDRRRRIEALFGSMSVLFELGHLNQAGGMLDEIELEVDQIGELDDDKGAWGEIVHTMRADLSLQRTLRHAPQLSDHVFWHSGQLSDPSRLDAKPELAAERLLIETDIRVPVLRGRLEYKESLDRLTRGQRDALTPLLEHLDWADTNNLTRYQRNVRLEIALAGLIADLPQVAERALGPIINEMPIGFDHRQLELQYCVARIYQAQGRAHLSRQMYSKYAMTAIHCAREGACDLARINHRRHDAVVVDDVAARLPVKYRRAYKYLLNNLDRSDLSIHEIAAEIGVTVRALQSTFKSHLGATPCEVIRQQRMKRIQQDLEDNREAGGLLVHDAGNRWGVPNRSTLLNAYKRQFNEAPSDTLHRRQPAN</sequence>
<dbReference type="SMART" id="SM00342">
    <property type="entry name" value="HTH_ARAC"/>
    <property type="match status" value="1"/>
</dbReference>
<evidence type="ECO:0000256" key="2">
    <source>
        <dbReference type="ARBA" id="ARBA00023125"/>
    </source>
</evidence>
<evidence type="ECO:0000313" key="6">
    <source>
        <dbReference type="Proteomes" id="UP000494363"/>
    </source>
</evidence>
<feature type="domain" description="HTH araC/xylS-type" evidence="4">
    <location>
        <begin position="380"/>
        <end position="483"/>
    </location>
</feature>
<dbReference type="InterPro" id="IPR050204">
    <property type="entry name" value="AraC_XylS_family_regulators"/>
</dbReference>
<dbReference type="InterPro" id="IPR018060">
    <property type="entry name" value="HTH_AraC"/>
</dbReference>
<dbReference type="EMBL" id="CADIKH010000028">
    <property type="protein sequence ID" value="CAB3765777.1"/>
    <property type="molecule type" value="Genomic_DNA"/>
</dbReference>
<accession>A0A6J5EJ75</accession>
<evidence type="ECO:0000256" key="1">
    <source>
        <dbReference type="ARBA" id="ARBA00023015"/>
    </source>
</evidence>
<protein>
    <recommendedName>
        <fullName evidence="4">HTH araC/xylS-type domain-containing protein</fullName>
    </recommendedName>
</protein>
<dbReference type="Proteomes" id="UP000494363">
    <property type="component" value="Unassembled WGS sequence"/>
</dbReference>
<keyword evidence="1" id="KW-0805">Transcription regulation</keyword>
<evidence type="ECO:0000313" key="5">
    <source>
        <dbReference type="EMBL" id="CAB3765777.1"/>
    </source>
</evidence>
<dbReference type="SUPFAM" id="SSF46689">
    <property type="entry name" value="Homeodomain-like"/>
    <property type="match status" value="1"/>
</dbReference>
<dbReference type="AlphaFoldDB" id="A0A6J5EJ75"/>
<gene>
    <name evidence="5" type="ORF">LMG29542_05227</name>
</gene>
<organism evidence="5 6">
    <name type="scientific">Paraburkholderia humisilvae</name>
    <dbReference type="NCBI Taxonomy" id="627669"/>
    <lineage>
        <taxon>Bacteria</taxon>
        <taxon>Pseudomonadati</taxon>
        <taxon>Pseudomonadota</taxon>
        <taxon>Betaproteobacteria</taxon>
        <taxon>Burkholderiales</taxon>
        <taxon>Burkholderiaceae</taxon>
        <taxon>Paraburkholderia</taxon>
    </lineage>
</organism>
<dbReference type="PROSITE" id="PS01124">
    <property type="entry name" value="HTH_ARAC_FAMILY_2"/>
    <property type="match status" value="1"/>
</dbReference>
<evidence type="ECO:0000256" key="3">
    <source>
        <dbReference type="ARBA" id="ARBA00023163"/>
    </source>
</evidence>
<evidence type="ECO:0000259" key="4">
    <source>
        <dbReference type="PROSITE" id="PS01124"/>
    </source>
</evidence>
<keyword evidence="3" id="KW-0804">Transcription</keyword>
<dbReference type="InterPro" id="IPR009057">
    <property type="entry name" value="Homeodomain-like_sf"/>
</dbReference>
<name>A0A6J5EJ75_9BURK</name>
<dbReference type="GO" id="GO:0003700">
    <property type="term" value="F:DNA-binding transcription factor activity"/>
    <property type="evidence" value="ECO:0007669"/>
    <property type="project" value="InterPro"/>
</dbReference>
<reference evidence="5 6" key="1">
    <citation type="submission" date="2020-04" db="EMBL/GenBank/DDBJ databases">
        <authorList>
            <person name="De Canck E."/>
        </authorList>
    </citation>
    <scope>NUCLEOTIDE SEQUENCE [LARGE SCALE GENOMIC DNA]</scope>
    <source>
        <strain evidence="5 6">LMG 29542</strain>
    </source>
</reference>
<dbReference type="Pfam" id="PF12833">
    <property type="entry name" value="HTH_18"/>
    <property type="match status" value="1"/>
</dbReference>
<keyword evidence="6" id="KW-1185">Reference proteome</keyword>
<keyword evidence="2" id="KW-0238">DNA-binding</keyword>
<dbReference type="GO" id="GO:0043565">
    <property type="term" value="F:sequence-specific DNA binding"/>
    <property type="evidence" value="ECO:0007669"/>
    <property type="project" value="InterPro"/>
</dbReference>
<dbReference type="PANTHER" id="PTHR46796:SF12">
    <property type="entry name" value="HTH-TYPE DNA-BINDING TRANSCRIPTIONAL ACTIVATOR EUTR"/>
    <property type="match status" value="1"/>
</dbReference>
<proteinExistence type="predicted"/>